<reference evidence="1 2" key="1">
    <citation type="journal article" date="2016" name="Environ. Microbiol.">
        <title>Genomic diversification of marine cyanophages into stable ecotypes.</title>
        <authorList>
            <person name="Marston M.F."/>
            <person name="Martiny J.B."/>
        </authorList>
    </citation>
    <scope>NUCLEOTIDE SEQUENCE [LARGE SCALE GENOMIC DNA]</scope>
    <source>
        <strain evidence="1">Sn_11_0110</strain>
    </source>
</reference>
<dbReference type="EMBL" id="KX349303">
    <property type="protein sequence ID" value="AOO14314.1"/>
    <property type="molecule type" value="Genomic_DNA"/>
</dbReference>
<protein>
    <submittedName>
        <fullName evidence="1">Tail completion protein</fullName>
    </submittedName>
</protein>
<dbReference type="Proteomes" id="UP000223711">
    <property type="component" value="Segment"/>
</dbReference>
<organism evidence="1 2">
    <name type="scientific">Cyanophage S-RIM14</name>
    <dbReference type="NCBI Taxonomy" id="1278423"/>
    <lineage>
        <taxon>Viruses</taxon>
        <taxon>Duplodnaviria</taxon>
        <taxon>Heunggongvirae</taxon>
        <taxon>Uroviricota</taxon>
        <taxon>Caudoviricetes</taxon>
        <taxon>Pantevenvirales</taxon>
        <taxon>Kyanoviridae</taxon>
        <taxon>Ahtivirus</taxon>
        <taxon>Ahtivirus sagseatwo</taxon>
    </lineage>
</organism>
<gene>
    <name evidence="1" type="ORF">Sn110110_120</name>
</gene>
<evidence type="ECO:0000313" key="2">
    <source>
        <dbReference type="Proteomes" id="UP000223711"/>
    </source>
</evidence>
<name>A0A1D7SKW1_9CAUD</name>
<proteinExistence type="predicted"/>
<evidence type="ECO:0000313" key="1">
    <source>
        <dbReference type="EMBL" id="AOO14314.1"/>
    </source>
</evidence>
<sequence length="188" mass="21676">MASEWYDKQLKNRNYLSPIGFRLNIIKAPKVSFLCQQVSIPSIELGSIEVYYKGYASVPYEGNLKYADFTVEFLVDEDLENYLELHDWMVGLGVPTSQADKSSFVENMKEKNYSNYEDIEDTSDADLFVLNNNLQTNFQVKFVDMFPVALSPLSFDVTSGDNNYFTCSATFRYNYYEFIMRGEQGFVG</sequence>
<accession>A0A1D7SKW1</accession>